<gene>
    <name evidence="5" type="ORF">BJG266_LOCUS11745</name>
</gene>
<feature type="domain" description="EF-hand" evidence="4">
    <location>
        <begin position="98"/>
        <end position="133"/>
    </location>
</feature>
<dbReference type="Gene3D" id="1.10.238.10">
    <property type="entry name" value="EF-hand"/>
    <property type="match status" value="2"/>
</dbReference>
<protein>
    <recommendedName>
        <fullName evidence="4">EF-hand domain-containing protein</fullName>
    </recommendedName>
</protein>
<dbReference type="InterPro" id="IPR050230">
    <property type="entry name" value="CALM/Myosin/TropC-like"/>
</dbReference>
<dbReference type="SMART" id="SM00054">
    <property type="entry name" value="EFh"/>
    <property type="match status" value="3"/>
</dbReference>
<evidence type="ECO:0000256" key="3">
    <source>
        <dbReference type="SAM" id="MobiDB-lite"/>
    </source>
</evidence>
<evidence type="ECO:0000313" key="6">
    <source>
        <dbReference type="Proteomes" id="UP000663877"/>
    </source>
</evidence>
<feature type="compositionally biased region" description="Low complexity" evidence="3">
    <location>
        <begin position="609"/>
        <end position="631"/>
    </location>
</feature>
<feature type="compositionally biased region" description="Polar residues" evidence="3">
    <location>
        <begin position="544"/>
        <end position="575"/>
    </location>
</feature>
<dbReference type="PROSITE" id="PS50222">
    <property type="entry name" value="EF_HAND_2"/>
    <property type="match status" value="3"/>
</dbReference>
<proteinExistence type="predicted"/>
<feature type="region of interest" description="Disordered" evidence="3">
    <location>
        <begin position="544"/>
        <end position="646"/>
    </location>
</feature>
<feature type="binding site" evidence="2">
    <location>
        <position position="247"/>
    </location>
    <ligand>
        <name>Mg(2+)</name>
        <dbReference type="ChEBI" id="CHEBI:18420"/>
        <label>1</label>
    </ligand>
</feature>
<dbReference type="Gene3D" id="1.10.4080.10">
    <property type="entry name" value="ADP-ribosylation/Crystallin J1"/>
    <property type="match status" value="1"/>
</dbReference>
<evidence type="ECO:0000313" key="5">
    <source>
        <dbReference type="EMBL" id="CAF0924906.1"/>
    </source>
</evidence>
<organism evidence="5 6">
    <name type="scientific">Adineta steineri</name>
    <dbReference type="NCBI Taxonomy" id="433720"/>
    <lineage>
        <taxon>Eukaryota</taxon>
        <taxon>Metazoa</taxon>
        <taxon>Spiralia</taxon>
        <taxon>Gnathifera</taxon>
        <taxon>Rotifera</taxon>
        <taxon>Eurotatoria</taxon>
        <taxon>Bdelloidea</taxon>
        <taxon>Adinetida</taxon>
        <taxon>Adinetidae</taxon>
        <taxon>Adineta</taxon>
    </lineage>
</organism>
<dbReference type="PANTHER" id="PTHR23048">
    <property type="entry name" value="MYOSIN LIGHT CHAIN 1, 3"/>
    <property type="match status" value="1"/>
</dbReference>
<dbReference type="InterPro" id="IPR002048">
    <property type="entry name" value="EF_hand_dom"/>
</dbReference>
<dbReference type="CDD" id="cd00051">
    <property type="entry name" value="EFh"/>
    <property type="match status" value="2"/>
</dbReference>
<dbReference type="InterPro" id="IPR005502">
    <property type="entry name" value="Ribosyl_crysJ1"/>
</dbReference>
<dbReference type="EMBL" id="CAJNOI010000043">
    <property type="protein sequence ID" value="CAF0924906.1"/>
    <property type="molecule type" value="Genomic_DNA"/>
</dbReference>
<feature type="compositionally biased region" description="Basic and acidic residues" evidence="3">
    <location>
        <begin position="636"/>
        <end position="646"/>
    </location>
</feature>
<dbReference type="PANTHER" id="PTHR23048:SF0">
    <property type="entry name" value="CALMODULIN LIKE 3"/>
    <property type="match status" value="1"/>
</dbReference>
<feature type="binding site" evidence="2">
    <location>
        <position position="481"/>
    </location>
    <ligand>
        <name>Mg(2+)</name>
        <dbReference type="ChEBI" id="CHEBI:18420"/>
        <label>1</label>
    </ligand>
</feature>
<feature type="domain" description="EF-hand" evidence="4">
    <location>
        <begin position="25"/>
        <end position="60"/>
    </location>
</feature>
<sequence length="646" mass="72976">MQSSVIKTDHFLFYNIYKLEHFTEEQIQEFRQAFLLYDKDSDGAISPKVLGSVMRTLGQNPTEDELKGLINEFDCEGKGLIDFNEFLQMMAKRAHEHNEEDELREAFRVFDKNGNGFIKVAELRHVMINLGEQFSDHEVDEMLQEIDIAGNGIIRYEGKPWLELQFRTENTVTRIHELDNQLTYPPAGKVQKDILNRVLGSLQGLAMGDALGAHVEFRPYHFLEKNPVEDLHSGGTWGLNKGEFTDDTSMALCLANSLVARKDFIPYDQLVRYKWWFRHGYMSSTGTCFDIGAATKRSLIEFEHRQQAFMKKSKFPKDKIDFVLSPDLLKKFNVDCSESDAAGNGALMRLAPVPLFFYRYPEYAVEFSGVSGRTTHGDQIAYDACRYYGALIVAALQGSSFEDLLDKNFYENHLPWFNNKPLHKEIIKVARGSYKKYGGHKDGIRGKGYIVQSLEAALWAFWANKDSFGKGALDAVNLGDDTDTTAAIYGQLAGAYHGFRNLPDKWMQHMYGKEFIHCLSQWIVYEGQNWSPDKSQTLIINLPSTQSQSNPIPTSSSTNKQNYPEHASASSSQVRPKSGASYANIGSTASSKDIQRQMSTPSGSTQLDNASSSFNTQQTQNRNTSQHSTTSPKDYNTAERKGSTFV</sequence>
<feature type="binding site" evidence="2">
    <location>
        <position position="245"/>
    </location>
    <ligand>
        <name>Mg(2+)</name>
        <dbReference type="ChEBI" id="CHEBI:18420"/>
        <label>1</label>
    </ligand>
</feature>
<dbReference type="InterPro" id="IPR036705">
    <property type="entry name" value="Ribosyl_crysJ1_sf"/>
</dbReference>
<reference evidence="5" key="1">
    <citation type="submission" date="2021-02" db="EMBL/GenBank/DDBJ databases">
        <authorList>
            <person name="Nowell W R."/>
        </authorList>
    </citation>
    <scope>NUCLEOTIDE SEQUENCE</scope>
</reference>
<feature type="compositionally biased region" description="Polar residues" evidence="3">
    <location>
        <begin position="584"/>
        <end position="608"/>
    </location>
</feature>
<evidence type="ECO:0000259" key="4">
    <source>
        <dbReference type="PROSITE" id="PS50222"/>
    </source>
</evidence>
<feature type="binding site" evidence="2">
    <location>
        <position position="246"/>
    </location>
    <ligand>
        <name>Mg(2+)</name>
        <dbReference type="ChEBI" id="CHEBI:18420"/>
        <label>1</label>
    </ligand>
</feature>
<dbReference type="FunFam" id="1.10.238.10:FF:000527">
    <property type="entry name" value="Calmodulin-3"/>
    <property type="match status" value="1"/>
</dbReference>
<dbReference type="InterPro" id="IPR011992">
    <property type="entry name" value="EF-hand-dom_pair"/>
</dbReference>
<keyword evidence="2" id="KW-0460">Magnesium</keyword>
<dbReference type="Pfam" id="PF13499">
    <property type="entry name" value="EF-hand_7"/>
    <property type="match status" value="2"/>
</dbReference>
<dbReference type="SUPFAM" id="SSF47473">
    <property type="entry name" value="EF-hand"/>
    <property type="match status" value="1"/>
</dbReference>
<keyword evidence="2" id="KW-0479">Metal-binding</keyword>
<accession>A0A814B6H6</accession>
<feature type="domain" description="EF-hand" evidence="4">
    <location>
        <begin position="61"/>
        <end position="96"/>
    </location>
</feature>
<dbReference type="GO" id="GO:0005509">
    <property type="term" value="F:calcium ion binding"/>
    <property type="evidence" value="ECO:0007669"/>
    <property type="project" value="InterPro"/>
</dbReference>
<comment type="cofactor">
    <cofactor evidence="2">
        <name>Mg(2+)</name>
        <dbReference type="ChEBI" id="CHEBI:18420"/>
    </cofactor>
    <text evidence="2">Binds 2 magnesium ions per subunit.</text>
</comment>
<dbReference type="SUPFAM" id="SSF101478">
    <property type="entry name" value="ADP-ribosylglycohydrolase"/>
    <property type="match status" value="1"/>
</dbReference>
<name>A0A814B6H6_9BILA</name>
<comment type="caution">
    <text evidence="5">The sequence shown here is derived from an EMBL/GenBank/DDBJ whole genome shotgun (WGS) entry which is preliminary data.</text>
</comment>
<feature type="binding site" evidence="2">
    <location>
        <position position="483"/>
    </location>
    <ligand>
        <name>Mg(2+)</name>
        <dbReference type="ChEBI" id="CHEBI:18420"/>
        <label>1</label>
    </ligand>
</feature>
<dbReference type="GO" id="GO:0016460">
    <property type="term" value="C:myosin II complex"/>
    <property type="evidence" value="ECO:0007669"/>
    <property type="project" value="TreeGrafter"/>
</dbReference>
<evidence type="ECO:0000256" key="2">
    <source>
        <dbReference type="PIRSR" id="PIRSR605502-1"/>
    </source>
</evidence>
<dbReference type="Proteomes" id="UP000663877">
    <property type="component" value="Unassembled WGS sequence"/>
</dbReference>
<feature type="binding site" evidence="2">
    <location>
        <position position="484"/>
    </location>
    <ligand>
        <name>Mg(2+)</name>
        <dbReference type="ChEBI" id="CHEBI:18420"/>
        <label>1</label>
    </ligand>
</feature>
<dbReference type="Pfam" id="PF03747">
    <property type="entry name" value="ADP_ribosyl_GH"/>
    <property type="match status" value="1"/>
</dbReference>
<dbReference type="AlphaFoldDB" id="A0A814B6H6"/>
<keyword evidence="1" id="KW-0677">Repeat</keyword>
<evidence type="ECO:0000256" key="1">
    <source>
        <dbReference type="ARBA" id="ARBA00022737"/>
    </source>
</evidence>